<proteinExistence type="predicted"/>
<keyword evidence="2" id="KW-1185">Reference proteome</keyword>
<protein>
    <submittedName>
        <fullName evidence="1">Uncharacterized protein</fullName>
    </submittedName>
</protein>
<dbReference type="PANTHER" id="PTHR16071">
    <property type="entry name" value="CHROMOSOME 1 OPEN READING FRAME 112"/>
    <property type="match status" value="1"/>
</dbReference>
<dbReference type="Proteomes" id="UP000075880">
    <property type="component" value="Unassembled WGS sequence"/>
</dbReference>
<reference evidence="1" key="1">
    <citation type="submission" date="2024-04" db="UniProtKB">
        <authorList>
            <consortium name="EnsemblMetazoa"/>
        </authorList>
    </citation>
    <scope>IDENTIFICATION</scope>
    <source>
        <strain evidence="1">EBRO</strain>
    </source>
</reference>
<evidence type="ECO:0000313" key="2">
    <source>
        <dbReference type="Proteomes" id="UP000075880"/>
    </source>
</evidence>
<dbReference type="PANTHER" id="PTHR16071:SF2">
    <property type="entry name" value="FIGNL1-INTERACTING REGULATOR OF RECOMBINATION AND MITOSIS"/>
    <property type="match status" value="1"/>
</dbReference>
<accession>A0AAG5DAD0</accession>
<sequence length="901" mass="102370">MSETKVNVASATDLLLLGESAKDVPPKEIARAVLKGLCHQESDIGLYECLFTSIIHHFEPKEFEADVSCIVLPQLVVFLEKIQKELQTNALSYFFVENLTILLRLADVLQKLIEYLVKQAERCQLYHSLAIFPEYLLRCYTIVRQNYIAMAKESNVLEAMKTLYAICKKILMAFLDLLCPRDGTTRGSYFLLMDNEEEYECLEKVCTLLASVGNEISPIDSLLASDVWKAIVKLSTEHAEHCVTSNRTSWLSQIILTLNSGIDTTFNEIRIKNEASKQATISLKLNAFFLRVMLKLLWLLKPHTTPELFHPIVATLLQIKASMRPNSGLCSELVAGIDQYLHIGYMAIVESSIRSESFAKVRRFGLNETDGFMIRNLYNLVLLSQEFCQHECKTTEEIHSFYTLLMHVIGQVVSNANDSNLVAFYCYRPNLLAYVCTLLKRSDSLLLHNTPLYKQLLTHCSGLILMGARLRNREAQKTIEETLVRMVLQEHYHTALLGIDLWSVFVRYHSTQLLFGYFVFWKKIHDHYSLFRTRPQQVYVAQLLRNLWVFLPATQKGKLLDTYPVSDKANDRLWATTVPLSGEIDEVRRKLFVASVEKRLQNGTNLLQQRPTVEGFYEMLGLLLIGHNTRRLCKETLNQVWNTPLDWHEIWNTPTAGTLLHCLEKSTEKIPDGMLHSINSFALSDSSAFLKCMIVKLVEKANSAVGVSSFVEPLLMDDCLFIVALAYTMIGKLNEKQHSGVQQLLVKSPHIKSQLAILQQNKHQSKKLQSGPWNESIPLSVSHHCRSSPVPVVAPESCGDMTMVINSKIDELFPDDDDEDDSMNELDIGLLTDTVSEAKKRKVEEIEQHPESPNEAITRCLCELEGQGKLLEKLVQSRELKVTQRGRLQSIISTLAKALDS</sequence>
<name>A0AAG5DAD0_ANOAO</name>
<dbReference type="EnsemblMetazoa" id="ENSAATROPT009024">
    <property type="protein sequence ID" value="ENSAATROPP008151"/>
    <property type="gene ID" value="ENSAATROPG007350"/>
</dbReference>
<evidence type="ECO:0000313" key="1">
    <source>
        <dbReference type="EnsemblMetazoa" id="ENSAATROPP008151"/>
    </source>
</evidence>
<dbReference type="AlphaFoldDB" id="A0AAG5DAD0"/>
<organism evidence="1 2">
    <name type="scientific">Anopheles atroparvus</name>
    <name type="common">European mosquito</name>
    <dbReference type="NCBI Taxonomy" id="41427"/>
    <lineage>
        <taxon>Eukaryota</taxon>
        <taxon>Metazoa</taxon>
        <taxon>Ecdysozoa</taxon>
        <taxon>Arthropoda</taxon>
        <taxon>Hexapoda</taxon>
        <taxon>Insecta</taxon>
        <taxon>Pterygota</taxon>
        <taxon>Neoptera</taxon>
        <taxon>Endopterygota</taxon>
        <taxon>Diptera</taxon>
        <taxon>Nematocera</taxon>
        <taxon>Culicoidea</taxon>
        <taxon>Culicidae</taxon>
        <taxon>Anophelinae</taxon>
        <taxon>Anopheles</taxon>
    </lineage>
</organism>
<dbReference type="Pfam" id="PF14868">
    <property type="entry name" value="DUF4487"/>
    <property type="match status" value="1"/>
</dbReference>
<dbReference type="InterPro" id="IPR027902">
    <property type="entry name" value="DUF4487"/>
</dbReference>